<evidence type="ECO:0000256" key="7">
    <source>
        <dbReference type="SAM" id="Phobius"/>
    </source>
</evidence>
<evidence type="ECO:0000256" key="5">
    <source>
        <dbReference type="ARBA" id="ARBA00023136"/>
    </source>
</evidence>
<dbReference type="Pfam" id="PF05140">
    <property type="entry name" value="ResB"/>
    <property type="match status" value="2"/>
</dbReference>
<dbReference type="PANTHER" id="PTHR31566:SF0">
    <property type="entry name" value="CYTOCHROME C BIOGENESIS PROTEIN CCS1, CHLOROPLASTIC"/>
    <property type="match status" value="1"/>
</dbReference>
<dbReference type="PANTHER" id="PTHR31566">
    <property type="entry name" value="CYTOCHROME C BIOGENESIS PROTEIN CCS1, CHLOROPLASTIC"/>
    <property type="match status" value="1"/>
</dbReference>
<comment type="function">
    <text evidence="6">Required during biogenesis of c-type cytochromes (cytochrome c6 and cytochrome f) at the step of heme attachment.</text>
</comment>
<feature type="transmembrane region" description="Helical" evidence="7">
    <location>
        <begin position="164"/>
        <end position="187"/>
    </location>
</feature>
<name>A0A1Y9TLY7_9RHOD</name>
<dbReference type="InterPro" id="IPR023494">
    <property type="entry name" value="Cyt_c_bgen_Ccs1/CcsB/ResB"/>
</dbReference>
<dbReference type="EMBL" id="KY709208">
    <property type="protein sequence ID" value="ARO90662.1"/>
    <property type="molecule type" value="Genomic_DNA"/>
</dbReference>
<evidence type="ECO:0000259" key="8">
    <source>
        <dbReference type="Pfam" id="PF05140"/>
    </source>
</evidence>
<organism evidence="9">
    <name type="scientific">Boldia erythrosiphon</name>
    <dbReference type="NCBI Taxonomy" id="74908"/>
    <lineage>
        <taxon>Eukaryota</taxon>
        <taxon>Rhodophyta</taxon>
        <taxon>Compsopogonophyceae</taxon>
        <taxon>Compsopogonales</taxon>
        <taxon>Boldiaceae</taxon>
        <taxon>Boldia</taxon>
    </lineage>
</organism>
<comment type="subunit">
    <text evidence="6">May interact with CcsA.</text>
</comment>
<gene>
    <name evidence="6 9" type="primary">ccs1</name>
</gene>
<keyword evidence="5 6" id="KW-0472">Membrane</keyword>
<evidence type="ECO:0000256" key="4">
    <source>
        <dbReference type="ARBA" id="ARBA00022989"/>
    </source>
</evidence>
<keyword evidence="4 6" id="KW-1133">Transmembrane helix</keyword>
<dbReference type="GO" id="GO:0017004">
    <property type="term" value="P:cytochrome complex assembly"/>
    <property type="evidence" value="ECO:0007669"/>
    <property type="project" value="UniProtKB-UniRule"/>
</dbReference>
<feature type="transmembrane region" description="Helical" evidence="7">
    <location>
        <begin position="12"/>
        <end position="35"/>
    </location>
</feature>
<dbReference type="GO" id="GO:0009535">
    <property type="term" value="C:chloroplast thylakoid membrane"/>
    <property type="evidence" value="ECO:0007669"/>
    <property type="project" value="UniProtKB-SubCell"/>
</dbReference>
<reference evidence="9" key="1">
    <citation type="submission" date="2017-03" db="EMBL/GenBank/DDBJ databases">
        <title>The new red algal subphylum Proteorhodophytina comprises the largest and most divergent plastid genomes known.</title>
        <authorList>
            <person name="Munoz-Gomez S.A."/>
            <person name="Mejia-Franco F.G."/>
            <person name="Durnin K."/>
            <person name="Morgan C."/>
            <person name="Grisdale C.J."/>
            <person name="Archibald J.M."/>
            <person name="Slamovits C.H."/>
        </authorList>
    </citation>
    <scope>NUCLEOTIDE SEQUENCE</scope>
    <source>
        <strain evidence="9">UTEX LB2858</strain>
    </source>
</reference>
<feature type="transmembrane region" description="Helical" evidence="7">
    <location>
        <begin position="47"/>
        <end position="64"/>
    </location>
</feature>
<dbReference type="InterPro" id="IPR007816">
    <property type="entry name" value="ResB-like_domain"/>
</dbReference>
<keyword evidence="9" id="KW-0150">Chloroplast</keyword>
<comment type="similarity">
    <text evidence="6">Belongs to the Ccs1/CcsB family.</text>
</comment>
<dbReference type="AlphaFoldDB" id="A0A1Y9TLY7"/>
<keyword evidence="3 6" id="KW-0201">Cytochrome c-type biogenesis</keyword>
<sequence length="433" mass="50266">MKKKITWLLFKLLTNLKTAIVLLLLIASFSIVGTIIEQDKSLEFYQFHYSSVSPLFGIALWQFIKLFGIDHIYTSLWFLVLLLLFSLSLASCTFSIQFPLLKISKQWYFYKYQYQFNRLNLTRTLRKIPISICISNLNKINYSVFQQKKKLYGYKGLLGRLSPIIVHLSIILILSGTIISIFTSFVCQQIVPRGEVFHLQNLTVSKYFSFIPQNTIGKVHNFWIDYNTDGSISQFFSDIELQNSNGELLQRKTISVNTPLIYKNLSIYQTDWNIVSVQLKLGNNILQLPCNFVQSDNSSRLWTVYLPITSSLDRGYIFIISGAHKILFAYNLKGELLFSILLNQLFYLHNVPIIFLDIFTSTGLQIKSDFGIPVIYFGFLLLIISIIFSYINYCQLWFSLTPLFLLVGGNTNRSFLNFEEDLWFIENSVNKYL</sequence>
<evidence type="ECO:0000256" key="2">
    <source>
        <dbReference type="ARBA" id="ARBA00022692"/>
    </source>
</evidence>
<keyword evidence="9" id="KW-0934">Plastid</keyword>
<geneLocation type="chloroplast" evidence="9"/>
<dbReference type="GeneID" id="32891480"/>
<evidence type="ECO:0000256" key="6">
    <source>
        <dbReference type="HAMAP-Rule" id="MF_01392"/>
    </source>
</evidence>
<feature type="transmembrane region" description="Helical" evidence="7">
    <location>
        <begin position="338"/>
        <end position="358"/>
    </location>
</feature>
<keyword evidence="2 6" id="KW-0812">Transmembrane</keyword>
<evidence type="ECO:0000313" key="9">
    <source>
        <dbReference type="EMBL" id="ARO90662.1"/>
    </source>
</evidence>
<feature type="domain" description="ResB-like" evidence="8">
    <location>
        <begin position="16"/>
        <end position="280"/>
    </location>
</feature>
<evidence type="ECO:0000256" key="1">
    <source>
        <dbReference type="ARBA" id="ARBA00004141"/>
    </source>
</evidence>
<accession>A0A1Y9TLY7</accession>
<comment type="subcellular location">
    <subcellularLocation>
        <location evidence="1">Membrane</location>
        <topology evidence="1">Multi-pass membrane protein</topology>
    </subcellularLocation>
    <subcellularLocation>
        <location evidence="6">Plastid</location>
        <location evidence="6">Chloroplast thylakoid membrane</location>
        <topology evidence="6">Multi-pass membrane protein</topology>
    </subcellularLocation>
</comment>
<evidence type="ECO:0000256" key="3">
    <source>
        <dbReference type="ARBA" id="ARBA00022748"/>
    </source>
</evidence>
<feature type="transmembrane region" description="Helical" evidence="7">
    <location>
        <begin position="370"/>
        <end position="391"/>
    </location>
</feature>
<proteinExistence type="inferred from homology"/>
<keyword evidence="6" id="KW-0793">Thylakoid</keyword>
<protein>
    <recommendedName>
        <fullName evidence="6">Cytochrome c biogenesis protein Ccs1</fullName>
    </recommendedName>
</protein>
<dbReference type="RefSeq" id="YP_009369974.1">
    <property type="nucleotide sequence ID" value="NC_034776.1"/>
</dbReference>
<dbReference type="HAMAP" id="MF_01392">
    <property type="entry name" value="CytC_Ccs1"/>
    <property type="match status" value="1"/>
</dbReference>
<feature type="domain" description="ResB-like" evidence="8">
    <location>
        <begin position="360"/>
        <end position="421"/>
    </location>
</feature>
<feature type="transmembrane region" description="Helical" evidence="7">
    <location>
        <begin position="76"/>
        <end position="98"/>
    </location>
</feature>